<gene>
    <name evidence="2" type="ORF">BCR42DRAFT_110528</name>
</gene>
<feature type="region of interest" description="Disordered" evidence="1">
    <location>
        <begin position="205"/>
        <end position="228"/>
    </location>
</feature>
<evidence type="ECO:0000313" key="3">
    <source>
        <dbReference type="Proteomes" id="UP000193560"/>
    </source>
</evidence>
<name>A0A1X2I6J8_9FUNG</name>
<dbReference type="AlphaFoldDB" id="A0A1X2I6J8"/>
<proteinExistence type="predicted"/>
<feature type="compositionally biased region" description="Low complexity" evidence="1">
    <location>
        <begin position="213"/>
        <end position="225"/>
    </location>
</feature>
<sequence length="242" mass="27093">MTGTEITPLHPFQDDLSCLKYDQSLAHYTHELDASLYKKDTFHPPEVISSKPEFNTVMSSPCSSMSTITPSSPSSMRASRLSLPSIWNNSSVGDSSVLDSSCVSSASPIWSYSFCDLPMSPNRSNTTTTTTTEANSPPSPCGYQPTPNSLRNIWSYSTMYHQEPSHQRRMSLSDYSASNDRSSWVPETQHTARRNIDQVNSYGRRHSVAGPFTPNSTNKTNGNNNYRWMQDSPWSGDFESYR</sequence>
<evidence type="ECO:0000256" key="1">
    <source>
        <dbReference type="SAM" id="MobiDB-lite"/>
    </source>
</evidence>
<dbReference type="EMBL" id="MCGE01000024">
    <property type="protein sequence ID" value="ORZ10485.1"/>
    <property type="molecule type" value="Genomic_DNA"/>
</dbReference>
<evidence type="ECO:0000313" key="2">
    <source>
        <dbReference type="EMBL" id="ORZ10485.1"/>
    </source>
</evidence>
<keyword evidence="3" id="KW-1185">Reference proteome</keyword>
<comment type="caution">
    <text evidence="2">The sequence shown here is derived from an EMBL/GenBank/DDBJ whole genome shotgun (WGS) entry which is preliminary data.</text>
</comment>
<feature type="region of interest" description="Disordered" evidence="1">
    <location>
        <begin position="122"/>
        <end position="144"/>
    </location>
</feature>
<reference evidence="2 3" key="1">
    <citation type="submission" date="2016-07" db="EMBL/GenBank/DDBJ databases">
        <title>Pervasive Adenine N6-methylation of Active Genes in Fungi.</title>
        <authorList>
            <consortium name="DOE Joint Genome Institute"/>
            <person name="Mondo S.J."/>
            <person name="Dannebaum R.O."/>
            <person name="Kuo R.C."/>
            <person name="Labutti K."/>
            <person name="Haridas S."/>
            <person name="Kuo A."/>
            <person name="Salamov A."/>
            <person name="Ahrendt S.R."/>
            <person name="Lipzen A."/>
            <person name="Sullivan W."/>
            <person name="Andreopoulos W.B."/>
            <person name="Clum A."/>
            <person name="Lindquist E."/>
            <person name="Daum C."/>
            <person name="Ramamoorthy G.K."/>
            <person name="Gryganskyi A."/>
            <person name="Culley D."/>
            <person name="Magnuson J.K."/>
            <person name="James T.Y."/>
            <person name="O'Malley M.A."/>
            <person name="Stajich J.E."/>
            <person name="Spatafora J.W."/>
            <person name="Visel A."/>
            <person name="Grigoriev I.V."/>
        </authorList>
    </citation>
    <scope>NUCLEOTIDE SEQUENCE [LARGE SCALE GENOMIC DNA]</scope>
    <source>
        <strain evidence="2 3">NRRL 1336</strain>
    </source>
</reference>
<dbReference type="Proteomes" id="UP000193560">
    <property type="component" value="Unassembled WGS sequence"/>
</dbReference>
<organism evidence="2 3">
    <name type="scientific">Absidia repens</name>
    <dbReference type="NCBI Taxonomy" id="90262"/>
    <lineage>
        <taxon>Eukaryota</taxon>
        <taxon>Fungi</taxon>
        <taxon>Fungi incertae sedis</taxon>
        <taxon>Mucoromycota</taxon>
        <taxon>Mucoromycotina</taxon>
        <taxon>Mucoromycetes</taxon>
        <taxon>Mucorales</taxon>
        <taxon>Cunninghamellaceae</taxon>
        <taxon>Absidia</taxon>
    </lineage>
</organism>
<protein>
    <submittedName>
        <fullName evidence="2">Uncharacterized protein</fullName>
    </submittedName>
</protein>
<accession>A0A1X2I6J8</accession>